<evidence type="ECO:0008006" key="4">
    <source>
        <dbReference type="Google" id="ProtNLM"/>
    </source>
</evidence>
<keyword evidence="3" id="KW-1185">Reference proteome</keyword>
<gene>
    <name evidence="2" type="ORF">AQPW35_25450</name>
</gene>
<proteinExistence type="predicted"/>
<evidence type="ECO:0000256" key="1">
    <source>
        <dbReference type="SAM" id="MobiDB-lite"/>
    </source>
</evidence>
<feature type="compositionally biased region" description="Low complexity" evidence="1">
    <location>
        <begin position="1"/>
        <end position="12"/>
    </location>
</feature>
<protein>
    <recommendedName>
        <fullName evidence="4">DUF3108 domain-containing protein</fullName>
    </recommendedName>
</protein>
<dbReference type="EMBL" id="BJCL01000006">
    <property type="protein sequence ID" value="GCL63464.1"/>
    <property type="molecule type" value="Genomic_DNA"/>
</dbReference>
<reference evidence="3" key="1">
    <citation type="submission" date="2019-03" db="EMBL/GenBank/DDBJ databases">
        <title>Aquabacterium pictum sp.nov., the first bacteriochlorophyll a-containing freshwater bacterium in the genus Aquabacterium of the class Betaproteobacteria.</title>
        <authorList>
            <person name="Hirose S."/>
            <person name="Tank M."/>
            <person name="Hara E."/>
            <person name="Tamaki H."/>
            <person name="Takaichi S."/>
            <person name="Haruta S."/>
            <person name="Hanada S."/>
        </authorList>
    </citation>
    <scope>NUCLEOTIDE SEQUENCE [LARGE SCALE GENOMIC DNA]</scope>
    <source>
        <strain evidence="3">W35</strain>
    </source>
</reference>
<dbReference type="InterPro" id="IPR021457">
    <property type="entry name" value="DUF3108"/>
</dbReference>
<feature type="region of interest" description="Disordered" evidence="1">
    <location>
        <begin position="1"/>
        <end position="22"/>
    </location>
</feature>
<dbReference type="Pfam" id="PF11306">
    <property type="entry name" value="DUF3108"/>
    <property type="match status" value="1"/>
</dbReference>
<accession>A0A480API1</accession>
<name>A0A480API1_9BURK</name>
<evidence type="ECO:0000313" key="3">
    <source>
        <dbReference type="Proteomes" id="UP000301751"/>
    </source>
</evidence>
<dbReference type="AlphaFoldDB" id="A0A480API1"/>
<evidence type="ECO:0000313" key="2">
    <source>
        <dbReference type="EMBL" id="GCL63464.1"/>
    </source>
</evidence>
<sequence length="287" mass="30809">MLAQAVPAVPEAAPEPEPRASTAASAALAAAAAVPVPDQLPALAAPPAPATAAVAVADAAASAAAPAFAWPPSTRLSYKLLGNYRGPVEGAAQVEWLRQGSRYQVHLSTAIGPVLSRHITSEGELTAQGLAPRRFDGEQKVLFRSPRRWQLRFGPDLVVLSDGKEVPQQPGAQDEASQFVQLTWLFTTQPHKLRVGGAVEMPLAISRKLERWIYDVVGEETLRFPFGEVPTFHLKPRRAAAAGDLTPEIWIAPTLQYLPVRILIRDGGDNWIDLALEQPPMQAAPAK</sequence>
<comment type="caution">
    <text evidence="2">The sequence shown here is derived from an EMBL/GenBank/DDBJ whole genome shotgun (WGS) entry which is preliminary data.</text>
</comment>
<dbReference type="Proteomes" id="UP000301751">
    <property type="component" value="Unassembled WGS sequence"/>
</dbReference>
<organism evidence="2 3">
    <name type="scientific">Pseudaquabacterium pictum</name>
    <dbReference type="NCBI Taxonomy" id="2315236"/>
    <lineage>
        <taxon>Bacteria</taxon>
        <taxon>Pseudomonadati</taxon>
        <taxon>Pseudomonadota</taxon>
        <taxon>Betaproteobacteria</taxon>
        <taxon>Burkholderiales</taxon>
        <taxon>Sphaerotilaceae</taxon>
        <taxon>Pseudaquabacterium</taxon>
    </lineage>
</organism>
<dbReference type="OrthoDB" id="8526020at2"/>